<reference evidence="3" key="1">
    <citation type="submission" date="2021-01" db="UniProtKB">
        <authorList>
            <consortium name="EnsemblMetazoa"/>
        </authorList>
    </citation>
    <scope>IDENTIFICATION</scope>
</reference>
<feature type="domain" description="C2H2-type" evidence="2">
    <location>
        <begin position="13"/>
        <end position="40"/>
    </location>
</feature>
<protein>
    <recommendedName>
        <fullName evidence="2">C2H2-type domain-containing protein</fullName>
    </recommendedName>
</protein>
<evidence type="ECO:0000256" key="1">
    <source>
        <dbReference type="PROSITE-ProRule" id="PRU00042"/>
    </source>
</evidence>
<dbReference type="RefSeq" id="XP_016841096.1">
    <property type="nucleotide sequence ID" value="XM_016985607.2"/>
</dbReference>
<keyword evidence="4" id="KW-1185">Reference proteome</keyword>
<dbReference type="SMART" id="SM00355">
    <property type="entry name" value="ZnF_C2H2"/>
    <property type="match status" value="2"/>
</dbReference>
<evidence type="ECO:0000313" key="4">
    <source>
        <dbReference type="Proteomes" id="UP000002358"/>
    </source>
</evidence>
<name>A0A7M7M773_NASVI</name>
<dbReference type="OrthoDB" id="10004641at2759"/>
<proteinExistence type="predicted"/>
<dbReference type="GeneID" id="107981105"/>
<evidence type="ECO:0000313" key="3">
    <source>
        <dbReference type="EnsemblMetazoa" id="XP_016841096"/>
    </source>
</evidence>
<dbReference type="PROSITE" id="PS50157">
    <property type="entry name" value="ZINC_FINGER_C2H2_2"/>
    <property type="match status" value="2"/>
</dbReference>
<dbReference type="AlphaFoldDB" id="A0A7M7M773"/>
<dbReference type="Proteomes" id="UP000002358">
    <property type="component" value="Chromosome 5"/>
</dbReference>
<dbReference type="GO" id="GO:0008270">
    <property type="term" value="F:zinc ion binding"/>
    <property type="evidence" value="ECO:0007669"/>
    <property type="project" value="UniProtKB-KW"/>
</dbReference>
<dbReference type="PROSITE" id="PS00028">
    <property type="entry name" value="ZINC_FINGER_C2H2_1"/>
    <property type="match status" value="1"/>
</dbReference>
<keyword evidence="1" id="KW-0862">Zinc</keyword>
<dbReference type="SMR" id="A0A7M7M773"/>
<dbReference type="InterPro" id="IPR036236">
    <property type="entry name" value="Znf_C2H2_sf"/>
</dbReference>
<keyword evidence="1" id="KW-0863">Zinc-finger</keyword>
<feature type="domain" description="C2H2-type" evidence="2">
    <location>
        <begin position="42"/>
        <end position="65"/>
    </location>
</feature>
<dbReference type="KEGG" id="nvi:107981105"/>
<dbReference type="Pfam" id="PF00096">
    <property type="entry name" value="zf-C2H2"/>
    <property type="match status" value="1"/>
</dbReference>
<dbReference type="Gene3D" id="3.30.160.60">
    <property type="entry name" value="Classic Zinc Finger"/>
    <property type="match status" value="1"/>
</dbReference>
<sequence>MIHGSCEQCSMNFVCSRCKKSYKSKGALIHHQRNECGVERRFCCNLCGNRFKHKHHLQQHLTRIHQCSLVSK</sequence>
<dbReference type="InParanoid" id="A0A7M7M773"/>
<dbReference type="EnsemblMetazoa" id="XM_016985607">
    <property type="protein sequence ID" value="XP_016841096"/>
    <property type="gene ID" value="LOC107981105"/>
</dbReference>
<evidence type="ECO:0000259" key="2">
    <source>
        <dbReference type="PROSITE" id="PS50157"/>
    </source>
</evidence>
<organism evidence="3 4">
    <name type="scientific">Nasonia vitripennis</name>
    <name type="common">Parasitic wasp</name>
    <dbReference type="NCBI Taxonomy" id="7425"/>
    <lineage>
        <taxon>Eukaryota</taxon>
        <taxon>Metazoa</taxon>
        <taxon>Ecdysozoa</taxon>
        <taxon>Arthropoda</taxon>
        <taxon>Hexapoda</taxon>
        <taxon>Insecta</taxon>
        <taxon>Pterygota</taxon>
        <taxon>Neoptera</taxon>
        <taxon>Endopterygota</taxon>
        <taxon>Hymenoptera</taxon>
        <taxon>Apocrita</taxon>
        <taxon>Proctotrupomorpha</taxon>
        <taxon>Chalcidoidea</taxon>
        <taxon>Pteromalidae</taxon>
        <taxon>Pteromalinae</taxon>
        <taxon>Nasonia</taxon>
    </lineage>
</organism>
<dbReference type="SUPFAM" id="SSF57667">
    <property type="entry name" value="beta-beta-alpha zinc fingers"/>
    <property type="match status" value="1"/>
</dbReference>
<accession>A0A7M7M773</accession>
<dbReference type="InterPro" id="IPR013087">
    <property type="entry name" value="Znf_C2H2_type"/>
</dbReference>
<keyword evidence="1" id="KW-0479">Metal-binding</keyword>